<dbReference type="EMBL" id="AVFL01000032">
    <property type="protein sequence ID" value="EWY37013.1"/>
    <property type="molecule type" value="Genomic_DNA"/>
</dbReference>
<reference evidence="3 4" key="1">
    <citation type="submission" date="2013-08" db="EMBL/GenBank/DDBJ databases">
        <title>The genome sequence of Skermanella stibiiresistens.</title>
        <authorList>
            <person name="Zhu W."/>
            <person name="Wang G."/>
        </authorList>
    </citation>
    <scope>NUCLEOTIDE SEQUENCE [LARGE SCALE GENOMIC DNA]</scope>
    <source>
        <strain evidence="3 4">SB22</strain>
    </source>
</reference>
<dbReference type="RefSeq" id="WP_037459644.1">
    <property type="nucleotide sequence ID" value="NZ_AVFL01000032.1"/>
</dbReference>
<dbReference type="Pfam" id="PF01817">
    <property type="entry name" value="CM_2"/>
    <property type="match status" value="1"/>
</dbReference>
<dbReference type="PATRIC" id="fig|1385369.3.peg.5969"/>
<dbReference type="AlphaFoldDB" id="W9GZU8"/>
<dbReference type="Proteomes" id="UP000019486">
    <property type="component" value="Unassembled WGS sequence"/>
</dbReference>
<protein>
    <recommendedName>
        <fullName evidence="1">chorismate mutase</fullName>
        <ecNumber evidence="1">5.4.99.5</ecNumber>
    </recommendedName>
</protein>
<gene>
    <name evidence="3" type="ORF">N825_22145</name>
</gene>
<dbReference type="SMART" id="SM00830">
    <property type="entry name" value="CM_2"/>
    <property type="match status" value="1"/>
</dbReference>
<dbReference type="GO" id="GO:0004106">
    <property type="term" value="F:chorismate mutase activity"/>
    <property type="evidence" value="ECO:0007669"/>
    <property type="project" value="UniProtKB-EC"/>
</dbReference>
<dbReference type="OrthoDB" id="7268348at2"/>
<evidence type="ECO:0000313" key="3">
    <source>
        <dbReference type="EMBL" id="EWY37013.1"/>
    </source>
</evidence>
<dbReference type="SUPFAM" id="SSF48600">
    <property type="entry name" value="Chorismate mutase II"/>
    <property type="match status" value="1"/>
</dbReference>
<dbReference type="Gene3D" id="1.20.59.10">
    <property type="entry name" value="Chorismate mutase"/>
    <property type="match status" value="1"/>
</dbReference>
<accession>W9GZU8</accession>
<dbReference type="STRING" id="1385369.N825_22145"/>
<dbReference type="GO" id="GO:0046417">
    <property type="term" value="P:chorismate metabolic process"/>
    <property type="evidence" value="ECO:0007669"/>
    <property type="project" value="InterPro"/>
</dbReference>
<name>W9GZU8_9PROT</name>
<dbReference type="EC" id="5.4.99.5" evidence="1"/>
<evidence type="ECO:0000259" key="2">
    <source>
        <dbReference type="PROSITE" id="PS51168"/>
    </source>
</evidence>
<evidence type="ECO:0000313" key="4">
    <source>
        <dbReference type="Proteomes" id="UP000019486"/>
    </source>
</evidence>
<keyword evidence="4" id="KW-1185">Reference proteome</keyword>
<sequence>MSSPPPSLDDLRREIDEIDDKIHDLIMRRAQVVELIGIAKRPDNQIVRPGREATILRRLAARHTGTFPLPVVVRLWREMIATYSRIQGPMAVAVYAPEERRGFWDVSRDHYGGSIPMTAVNTPAAAIRAVADGTATVGVVPMPEEDDHDPWWRYLMNQDPKTPRVVASLPFCGRGNARGDDREALAIALIQHERTGDDRTLLGIELTEDKSRGRLKDALEAAGLTTVSFRSWTGRETGGGPLHLVEVADFVDAKDNRLAAFAANMGDILLRTIPIGGFAVPLSHAADARKI</sequence>
<proteinExistence type="predicted"/>
<dbReference type="InterPro" id="IPR036979">
    <property type="entry name" value="CM_dom_sf"/>
</dbReference>
<dbReference type="PROSITE" id="PS51168">
    <property type="entry name" value="CHORISMATE_MUT_2"/>
    <property type="match status" value="1"/>
</dbReference>
<dbReference type="InterPro" id="IPR036263">
    <property type="entry name" value="Chorismate_II_sf"/>
</dbReference>
<comment type="caution">
    <text evidence="3">The sequence shown here is derived from an EMBL/GenBank/DDBJ whole genome shotgun (WGS) entry which is preliminary data.</text>
</comment>
<feature type="domain" description="Chorismate mutase" evidence="2">
    <location>
        <begin position="2"/>
        <end position="91"/>
    </location>
</feature>
<dbReference type="InterPro" id="IPR002701">
    <property type="entry name" value="CM_II_prokaryot"/>
</dbReference>
<evidence type="ECO:0000256" key="1">
    <source>
        <dbReference type="ARBA" id="ARBA00012404"/>
    </source>
</evidence>
<organism evidence="3 4">
    <name type="scientific">Skermanella stibiiresistens SB22</name>
    <dbReference type="NCBI Taxonomy" id="1385369"/>
    <lineage>
        <taxon>Bacteria</taxon>
        <taxon>Pseudomonadati</taxon>
        <taxon>Pseudomonadota</taxon>
        <taxon>Alphaproteobacteria</taxon>
        <taxon>Rhodospirillales</taxon>
        <taxon>Azospirillaceae</taxon>
        <taxon>Skermanella</taxon>
    </lineage>
</organism>